<dbReference type="Proteomes" id="UP000243002">
    <property type="component" value="Unassembled WGS sequence"/>
</dbReference>
<accession>A0A2P7MV62</accession>
<evidence type="ECO:0000313" key="2">
    <source>
        <dbReference type="Proteomes" id="UP000243002"/>
    </source>
</evidence>
<dbReference type="InterPro" id="IPR029060">
    <property type="entry name" value="PIN-like_dom_sf"/>
</dbReference>
<dbReference type="EMBL" id="PXXO01000007">
    <property type="protein sequence ID" value="PSJ05127.1"/>
    <property type="molecule type" value="Genomic_DNA"/>
</dbReference>
<keyword evidence="2" id="KW-1185">Reference proteome</keyword>
<comment type="caution">
    <text evidence="1">The sequence shown here is derived from an EMBL/GenBank/DDBJ whole genome shotgun (WGS) entry which is preliminary data.</text>
</comment>
<evidence type="ECO:0008006" key="3">
    <source>
        <dbReference type="Google" id="ProtNLM"/>
    </source>
</evidence>
<evidence type="ECO:0000313" key="1">
    <source>
        <dbReference type="EMBL" id="PSJ05127.1"/>
    </source>
</evidence>
<dbReference type="SUPFAM" id="SSF88723">
    <property type="entry name" value="PIN domain-like"/>
    <property type="match status" value="1"/>
</dbReference>
<organism evidence="1 2">
    <name type="scientific">Cyanobium usitatum str. Tous</name>
    <dbReference type="NCBI Taxonomy" id="2116684"/>
    <lineage>
        <taxon>Bacteria</taxon>
        <taxon>Bacillati</taxon>
        <taxon>Cyanobacteriota</taxon>
        <taxon>Cyanophyceae</taxon>
        <taxon>Synechococcales</taxon>
        <taxon>Prochlorococcaceae</taxon>
        <taxon>Cyanobium</taxon>
    </lineage>
</organism>
<dbReference type="AlphaFoldDB" id="A0A2P7MV62"/>
<proteinExistence type="predicted"/>
<dbReference type="OrthoDB" id="9796690at2"/>
<gene>
    <name evidence="1" type="ORF">C7K55_07195</name>
</gene>
<protein>
    <recommendedName>
        <fullName evidence="3">PIN domain-containing protein</fullName>
    </recommendedName>
</protein>
<reference evidence="1 2" key="1">
    <citation type="journal article" date="2018" name="Environ. Microbiol.">
        <title>Ecological and genomic features of two widespread freshwater picocyanobacteria.</title>
        <authorList>
            <person name="Cabello-Yeves P.J."/>
            <person name="Picazo A."/>
            <person name="Camacho A."/>
            <person name="Callieri C."/>
            <person name="Rosselli R."/>
            <person name="Roda-Garcia J.J."/>
            <person name="Coutinho F.H."/>
            <person name="Rodriguez-Valera F."/>
        </authorList>
    </citation>
    <scope>NUCLEOTIDE SEQUENCE [LARGE SCALE GENOMIC DNA]</scope>
    <source>
        <strain evidence="1 2">Tous</strain>
    </source>
</reference>
<dbReference type="Gene3D" id="3.40.50.1010">
    <property type="entry name" value="5'-nuclease"/>
    <property type="match status" value="1"/>
</dbReference>
<sequence>MERTLQSLVVVDIHHPLVIDAYVRIDLNARKHPKGARHMGNNDLWIAACAAAADAFLLSTDDDLAHLIPDQVRGDVIPVIPPSAPGEPG</sequence>
<name>A0A2P7MV62_9CYAN</name>